<sequence length="175" mass="19857">MTTKNTEKTAVLSLRIPAALKTKLEAQAAQKNMSLSDYVRDRLTASDGEKILQAAQRDLSALEQRAEKVRRQVETDAHQYNRTVNEMCTELRQFADQHKQVVRIQQQTQEQQLERVNSKYRECASAFDNAARRYSRDSWALFWGVVAAIAVTAVLAAVVVVFVLDMTGFLQKPPQ</sequence>
<comment type="caution">
    <text evidence="3">The sequence shown here is derived from an EMBL/GenBank/DDBJ whole genome shotgun (WGS) entry which is preliminary data.</text>
</comment>
<evidence type="ECO:0008006" key="4">
    <source>
        <dbReference type="Google" id="ProtNLM"/>
    </source>
</evidence>
<proteinExistence type="predicted"/>
<evidence type="ECO:0000313" key="3">
    <source>
        <dbReference type="EMBL" id="ECE8694438.1"/>
    </source>
</evidence>
<feature type="coiled-coil region" evidence="1">
    <location>
        <begin position="45"/>
        <end position="79"/>
    </location>
</feature>
<keyword evidence="2" id="KW-0472">Membrane</keyword>
<organism evidence="3">
    <name type="scientific">Salmonella enterica subsp. enterica serovar Kedougou</name>
    <dbReference type="NCBI Taxonomy" id="358771"/>
    <lineage>
        <taxon>Bacteria</taxon>
        <taxon>Pseudomonadati</taxon>
        <taxon>Pseudomonadota</taxon>
        <taxon>Gammaproteobacteria</taxon>
        <taxon>Enterobacterales</taxon>
        <taxon>Enterobacteriaceae</taxon>
        <taxon>Salmonella</taxon>
    </lineage>
</organism>
<reference evidence="3" key="1">
    <citation type="submission" date="2019-02" db="EMBL/GenBank/DDBJ databases">
        <authorList>
            <person name="Ashton P.M."/>
            <person name="Dallman T."/>
            <person name="Nair S."/>
            <person name="De Pinna E."/>
            <person name="Peters T."/>
            <person name="Grant K."/>
        </authorList>
    </citation>
    <scope>NUCLEOTIDE SEQUENCE</scope>
    <source>
        <strain evidence="3">457329</strain>
    </source>
</reference>
<evidence type="ECO:0000256" key="1">
    <source>
        <dbReference type="SAM" id="Coils"/>
    </source>
</evidence>
<dbReference type="GO" id="GO:0006355">
    <property type="term" value="P:regulation of DNA-templated transcription"/>
    <property type="evidence" value="ECO:0007669"/>
    <property type="project" value="InterPro"/>
</dbReference>
<dbReference type="InterPro" id="IPR010985">
    <property type="entry name" value="Ribbon_hlx_hlx"/>
</dbReference>
<name>A0A5H9ZF30_SALET</name>
<accession>A0A5H9ZF30</accession>
<feature type="transmembrane region" description="Helical" evidence="2">
    <location>
        <begin position="140"/>
        <end position="164"/>
    </location>
</feature>
<evidence type="ECO:0000256" key="2">
    <source>
        <dbReference type="SAM" id="Phobius"/>
    </source>
</evidence>
<keyword evidence="1" id="KW-0175">Coiled coil</keyword>
<keyword evidence="2" id="KW-1133">Transmembrane helix</keyword>
<keyword evidence="2" id="KW-0812">Transmembrane</keyword>
<dbReference type="SUPFAM" id="SSF47598">
    <property type="entry name" value="Ribbon-helix-helix"/>
    <property type="match status" value="1"/>
</dbReference>
<gene>
    <name evidence="3" type="ORF">EWE36_24745</name>
</gene>
<dbReference type="AlphaFoldDB" id="A0A5H9ZF30"/>
<protein>
    <recommendedName>
        <fullName evidence="4">Mobilization protein</fullName>
    </recommendedName>
</protein>
<dbReference type="EMBL" id="AAIJIW010000045">
    <property type="protein sequence ID" value="ECE8694438.1"/>
    <property type="molecule type" value="Genomic_DNA"/>
</dbReference>